<organism evidence="3 4">
    <name type="scientific">Streptomyces beijiangensis</name>
    <dbReference type="NCBI Taxonomy" id="163361"/>
    <lineage>
        <taxon>Bacteria</taxon>
        <taxon>Bacillati</taxon>
        <taxon>Actinomycetota</taxon>
        <taxon>Actinomycetes</taxon>
        <taxon>Kitasatosporales</taxon>
        <taxon>Streptomycetaceae</taxon>
        <taxon>Streptomyces</taxon>
    </lineage>
</organism>
<proteinExistence type="predicted"/>
<protein>
    <submittedName>
        <fullName evidence="3">Prolyl oligopeptidase family serine peptidase</fullName>
    </submittedName>
</protein>
<dbReference type="Pfam" id="PF00326">
    <property type="entry name" value="Peptidase_S9"/>
    <property type="match status" value="1"/>
</dbReference>
<dbReference type="AlphaFoldDB" id="A0A939F245"/>
<evidence type="ECO:0000313" key="3">
    <source>
        <dbReference type="EMBL" id="MBO0510448.1"/>
    </source>
</evidence>
<evidence type="ECO:0000259" key="2">
    <source>
        <dbReference type="Pfam" id="PF00930"/>
    </source>
</evidence>
<dbReference type="SUPFAM" id="SSF53474">
    <property type="entry name" value="alpha/beta-Hydrolases"/>
    <property type="match status" value="1"/>
</dbReference>
<feature type="non-terminal residue" evidence="3">
    <location>
        <position position="1"/>
    </location>
</feature>
<gene>
    <name evidence="3" type="ORF">J0695_01275</name>
</gene>
<dbReference type="InterPro" id="IPR050278">
    <property type="entry name" value="Serine_Prot_S9B/DPPIV"/>
</dbReference>
<dbReference type="Gene3D" id="2.140.10.30">
    <property type="entry name" value="Dipeptidylpeptidase IV, N-terminal domain"/>
    <property type="match status" value="1"/>
</dbReference>
<dbReference type="PANTHER" id="PTHR11731">
    <property type="entry name" value="PROTEASE FAMILY S9B,C DIPEPTIDYL-PEPTIDASE IV-RELATED"/>
    <property type="match status" value="1"/>
</dbReference>
<dbReference type="Proteomes" id="UP000664167">
    <property type="component" value="Unassembled WGS sequence"/>
</dbReference>
<sequence>RIPVAGPVTDPRPSPDGTLISYVTAGALRVVRADGPGDRLLAGPEDPDVTYGLADHTASTSIGRSRGFWWSPGSDALLVARVDTSPVQRWYVTDPSDPARPPRAVRYPAAGTPNALTSLHLFTVQGTRTSVDLSFEYLVSADWGPAGPVVGLHSRDQRTMRVVAVDPPTGQGTLLSVTTDEAWVEFQPGTPTHTASGVPVMSAVRGDARAIRIGQVLSPEGLHVRAVFGAVGERVLFTASEEPTQTHVWSYGPDSGFVRLTEEPGVHTACAGGSTVVIDSRTPDGQTVTVLHDGKPAGEIAVLTEEPLVTPRPLHLVLGKRQLRSRLHLPSWYEEGSPALPVLLSPYAGPGMQVVTMARGWYTAVCQWYAEQGFAVLATDGRGTPGRGIAWQRSIIGDRLGPVLEDQIDALHAAAERYPALELERVAIRGWSFSGYLAAGAVLLRPDVFHAAVAGAAPADRRLYDTYWEERFLGHPDEEPEAYDRSSLLPHAHKLTRPLMLVHGLADENVLPVQTLRLSAALLAAGRPHTVLPLSGTGHLVAREGVADNLLLLELDFIKKSLNL</sequence>
<dbReference type="RefSeq" id="WP_206959276.1">
    <property type="nucleotide sequence ID" value="NZ_JAFLRJ010000008.1"/>
</dbReference>
<keyword evidence="4" id="KW-1185">Reference proteome</keyword>
<dbReference type="Gene3D" id="3.40.50.1820">
    <property type="entry name" value="alpha/beta hydrolase"/>
    <property type="match status" value="1"/>
</dbReference>
<dbReference type="InterPro" id="IPR002469">
    <property type="entry name" value="Peptidase_S9B_N"/>
</dbReference>
<dbReference type="InterPro" id="IPR029058">
    <property type="entry name" value="AB_hydrolase_fold"/>
</dbReference>
<feature type="domain" description="Peptidase S9 prolyl oligopeptidase catalytic" evidence="1">
    <location>
        <begin position="364"/>
        <end position="563"/>
    </location>
</feature>
<dbReference type="GO" id="GO:0008239">
    <property type="term" value="F:dipeptidyl-peptidase activity"/>
    <property type="evidence" value="ECO:0007669"/>
    <property type="project" value="TreeGrafter"/>
</dbReference>
<dbReference type="PANTHER" id="PTHR11731:SF193">
    <property type="entry name" value="DIPEPTIDYL PEPTIDASE 9"/>
    <property type="match status" value="1"/>
</dbReference>
<name>A0A939F245_9ACTN</name>
<accession>A0A939F245</accession>
<dbReference type="InterPro" id="IPR001375">
    <property type="entry name" value="Peptidase_S9_cat"/>
</dbReference>
<feature type="domain" description="Dipeptidylpeptidase IV N-terminal" evidence="2">
    <location>
        <begin position="6"/>
        <end position="187"/>
    </location>
</feature>
<dbReference type="Pfam" id="PF00930">
    <property type="entry name" value="DPPIV_N"/>
    <property type="match status" value="1"/>
</dbReference>
<comment type="caution">
    <text evidence="3">The sequence shown here is derived from an EMBL/GenBank/DDBJ whole genome shotgun (WGS) entry which is preliminary data.</text>
</comment>
<evidence type="ECO:0000313" key="4">
    <source>
        <dbReference type="Proteomes" id="UP000664167"/>
    </source>
</evidence>
<dbReference type="GO" id="GO:0008236">
    <property type="term" value="F:serine-type peptidase activity"/>
    <property type="evidence" value="ECO:0007669"/>
    <property type="project" value="InterPro"/>
</dbReference>
<evidence type="ECO:0000259" key="1">
    <source>
        <dbReference type="Pfam" id="PF00326"/>
    </source>
</evidence>
<dbReference type="SUPFAM" id="SSF82171">
    <property type="entry name" value="DPP6 N-terminal domain-like"/>
    <property type="match status" value="1"/>
</dbReference>
<dbReference type="EMBL" id="JAFLRJ010000008">
    <property type="protein sequence ID" value="MBO0510448.1"/>
    <property type="molecule type" value="Genomic_DNA"/>
</dbReference>
<dbReference type="GO" id="GO:0006508">
    <property type="term" value="P:proteolysis"/>
    <property type="evidence" value="ECO:0007669"/>
    <property type="project" value="InterPro"/>
</dbReference>
<reference evidence="3" key="1">
    <citation type="submission" date="2021-03" db="EMBL/GenBank/DDBJ databases">
        <title>Streptomyces poriferae sp. nov., a novel marine sponge-derived Actinobacteria species with anti-MRSA activity.</title>
        <authorList>
            <person name="Sandoval-Powers M."/>
            <person name="Kralova S."/>
            <person name="Nguyen G.-S."/>
            <person name="Fawwal D."/>
            <person name="Degnes K."/>
            <person name="Klinkenberg G."/>
            <person name="Sletta H."/>
            <person name="Wentzel A."/>
            <person name="Liles M.R."/>
        </authorList>
    </citation>
    <scope>NUCLEOTIDE SEQUENCE</scope>
    <source>
        <strain evidence="3">DSM 41794</strain>
    </source>
</reference>